<reference evidence="2 3" key="1">
    <citation type="submission" date="2017-02" db="EMBL/GenBank/DDBJ databases">
        <title>Draft Genome Sequence of Streptomyces tsukubaensis F601, a Producer of the immunosuppressant tacrolimus FK506.</title>
        <authorList>
            <person name="Zong G."/>
            <person name="Zhong C."/>
            <person name="Fu J."/>
            <person name="Qin R."/>
            <person name="Cao G."/>
        </authorList>
    </citation>
    <scope>NUCLEOTIDE SEQUENCE [LARGE SCALE GENOMIC DNA]</scope>
    <source>
        <strain evidence="2 3">F601</strain>
    </source>
</reference>
<dbReference type="PANTHER" id="PTHR30137:SF18">
    <property type="entry name" value="CONSERVED PROTEIN"/>
    <property type="match status" value="1"/>
</dbReference>
<protein>
    <submittedName>
        <fullName evidence="2">LLM class F420-dependent oxidoreductase</fullName>
    </submittedName>
</protein>
<dbReference type="InterPro" id="IPR036661">
    <property type="entry name" value="Luciferase-like_sf"/>
</dbReference>
<dbReference type="InterPro" id="IPR011251">
    <property type="entry name" value="Luciferase-like_dom"/>
</dbReference>
<dbReference type="PANTHER" id="PTHR30137">
    <property type="entry name" value="LUCIFERASE-LIKE MONOOXYGENASE"/>
    <property type="match status" value="1"/>
</dbReference>
<evidence type="ECO:0000313" key="3">
    <source>
        <dbReference type="Proteomes" id="UP000190539"/>
    </source>
</evidence>
<dbReference type="GO" id="GO:0005829">
    <property type="term" value="C:cytosol"/>
    <property type="evidence" value="ECO:0007669"/>
    <property type="project" value="TreeGrafter"/>
</dbReference>
<name>A0A1V4AGA0_9ACTN</name>
<dbReference type="EMBL" id="MVFC01000001">
    <property type="protein sequence ID" value="OON82631.1"/>
    <property type="molecule type" value="Genomic_DNA"/>
</dbReference>
<comment type="caution">
    <text evidence="2">The sequence shown here is derived from an EMBL/GenBank/DDBJ whole genome shotgun (WGS) entry which is preliminary data.</text>
</comment>
<proteinExistence type="predicted"/>
<keyword evidence="3" id="KW-1185">Reference proteome</keyword>
<gene>
    <name evidence="2" type="ORF">B1H18_00755</name>
</gene>
<evidence type="ECO:0000313" key="2">
    <source>
        <dbReference type="EMBL" id="OON82631.1"/>
    </source>
</evidence>
<dbReference type="Gene3D" id="3.20.20.30">
    <property type="entry name" value="Luciferase-like domain"/>
    <property type="match status" value="1"/>
</dbReference>
<dbReference type="STRING" id="83656.B1H18_00755"/>
<dbReference type="Pfam" id="PF00296">
    <property type="entry name" value="Bac_luciferase"/>
    <property type="match status" value="1"/>
</dbReference>
<dbReference type="OrthoDB" id="4760590at2"/>
<dbReference type="RefSeq" id="WP_077963760.1">
    <property type="nucleotide sequence ID" value="NZ_CP045178.1"/>
</dbReference>
<dbReference type="InterPro" id="IPR050766">
    <property type="entry name" value="Bact_Lucif_Oxidored"/>
</dbReference>
<dbReference type="SUPFAM" id="SSF51679">
    <property type="entry name" value="Bacterial luciferase-like"/>
    <property type="match status" value="1"/>
</dbReference>
<dbReference type="Proteomes" id="UP000190539">
    <property type="component" value="Unassembled WGS sequence"/>
</dbReference>
<feature type="domain" description="Luciferase-like" evidence="1">
    <location>
        <begin position="20"/>
        <end position="257"/>
    </location>
</feature>
<sequence length="285" mass="30307">MEIGRVGIWNPLLASGDPEGTGEAAEATAELEQLGYGAVWLGGNSSVPVAADLVRATSRIVVATGILSIWDYDAPLVAEQCAALSATDPGRFLLGLGASHSALAKNYHKPYSSMVAYLDALDSARSPVPREGRVLAALGPKMLKLAGERAAGAHPYLVTPEHTALARQALGADALLAPEVKVVFETDAEKARSIARSYLEMYLGLPNYTNNWLRLGFSEDDFKGGGSDRLIDANVIWGDESSLREGVAAYHEAGADHVAVQVLTEDMRALPRAQWRELAGVLELS</sequence>
<dbReference type="AlphaFoldDB" id="A0A1V4AGA0"/>
<dbReference type="GO" id="GO:0016705">
    <property type="term" value="F:oxidoreductase activity, acting on paired donors, with incorporation or reduction of molecular oxygen"/>
    <property type="evidence" value="ECO:0007669"/>
    <property type="project" value="InterPro"/>
</dbReference>
<organism evidence="2 3">
    <name type="scientific">Streptomyces tsukubensis</name>
    <dbReference type="NCBI Taxonomy" id="83656"/>
    <lineage>
        <taxon>Bacteria</taxon>
        <taxon>Bacillati</taxon>
        <taxon>Actinomycetota</taxon>
        <taxon>Actinomycetes</taxon>
        <taxon>Kitasatosporales</taxon>
        <taxon>Streptomycetaceae</taxon>
        <taxon>Streptomyces</taxon>
    </lineage>
</organism>
<dbReference type="InterPro" id="IPR019922">
    <property type="entry name" value="Lucif-like_OxRdatse_MSMEG_4141"/>
</dbReference>
<accession>A0A1V4AGA0</accession>
<evidence type="ECO:0000259" key="1">
    <source>
        <dbReference type="Pfam" id="PF00296"/>
    </source>
</evidence>
<dbReference type="NCBIfam" id="TIGR03620">
    <property type="entry name" value="F420_MSMEG_4141"/>
    <property type="match status" value="1"/>
</dbReference>